<feature type="compositionally biased region" description="Low complexity" evidence="1">
    <location>
        <begin position="51"/>
        <end position="63"/>
    </location>
</feature>
<organism>
    <name type="scientific">Ixodes scapularis</name>
    <name type="common">Black-legged tick</name>
    <name type="synonym">Deer tick</name>
    <dbReference type="NCBI Taxonomy" id="6945"/>
    <lineage>
        <taxon>Eukaryota</taxon>
        <taxon>Metazoa</taxon>
        <taxon>Ecdysozoa</taxon>
        <taxon>Arthropoda</taxon>
        <taxon>Chelicerata</taxon>
        <taxon>Arachnida</taxon>
        <taxon>Acari</taxon>
        <taxon>Parasitiformes</taxon>
        <taxon>Ixodida</taxon>
        <taxon>Ixodoidea</taxon>
        <taxon>Ixodidae</taxon>
        <taxon>Ixodinae</taxon>
        <taxon>Ixodes</taxon>
    </lineage>
</organism>
<dbReference type="Proteomes" id="UP000001555">
    <property type="component" value="Unassembled WGS sequence"/>
</dbReference>
<sequence length="63" mass="6599">MCPLDELFRAGVLVGEYILLSETTQVAGVVAVVDLEVSTSSSSDITLPPWSGSSLSSLRSATR</sequence>
<reference evidence="3" key="2">
    <citation type="submission" date="2020-05" db="UniProtKB">
        <authorList>
            <consortium name="EnsemblMetazoa"/>
        </authorList>
    </citation>
    <scope>IDENTIFICATION</scope>
    <source>
        <strain evidence="3">wikel</strain>
    </source>
</reference>
<evidence type="ECO:0000256" key="1">
    <source>
        <dbReference type="SAM" id="MobiDB-lite"/>
    </source>
</evidence>
<evidence type="ECO:0000313" key="3">
    <source>
        <dbReference type="EnsemblMetazoa" id="ISCW001459-PA"/>
    </source>
</evidence>
<dbReference type="PaxDb" id="6945-B7P3Y1"/>
<dbReference type="EMBL" id="ABJB010084012">
    <property type="status" value="NOT_ANNOTATED_CDS"/>
    <property type="molecule type" value="Genomic_DNA"/>
</dbReference>
<reference evidence="2 4" key="1">
    <citation type="submission" date="2008-03" db="EMBL/GenBank/DDBJ databases">
        <title>Annotation of Ixodes scapularis.</title>
        <authorList>
            <consortium name="Ixodes scapularis Genome Project Consortium"/>
            <person name="Caler E."/>
            <person name="Hannick L.I."/>
            <person name="Bidwell S."/>
            <person name="Joardar V."/>
            <person name="Thiagarajan M."/>
            <person name="Amedeo P."/>
            <person name="Galinsky K.J."/>
            <person name="Schobel S."/>
            <person name="Inman J."/>
            <person name="Hostetler J."/>
            <person name="Miller J."/>
            <person name="Hammond M."/>
            <person name="Megy K."/>
            <person name="Lawson D."/>
            <person name="Kodira C."/>
            <person name="Sutton G."/>
            <person name="Meyer J."/>
            <person name="Hill C.A."/>
            <person name="Birren B."/>
            <person name="Nene V."/>
            <person name="Collins F."/>
            <person name="Alarcon-Chaidez F."/>
            <person name="Wikel S."/>
            <person name="Strausberg R."/>
        </authorList>
    </citation>
    <scope>NUCLEOTIDE SEQUENCE [LARGE SCALE GENOMIC DNA]</scope>
    <source>
        <strain evidence="4">Wikel</strain>
        <strain evidence="2">Wikel colony</strain>
    </source>
</reference>
<evidence type="ECO:0000313" key="2">
    <source>
        <dbReference type="EMBL" id="EEC01303.1"/>
    </source>
</evidence>
<dbReference type="EMBL" id="DS631424">
    <property type="protein sequence ID" value="EEC01303.1"/>
    <property type="molecule type" value="Genomic_DNA"/>
</dbReference>
<dbReference type="EnsemblMetazoa" id="ISCW001459-RA">
    <property type="protein sequence ID" value="ISCW001459-PA"/>
    <property type="gene ID" value="ISCW001459"/>
</dbReference>
<evidence type="ECO:0000313" key="4">
    <source>
        <dbReference type="Proteomes" id="UP000001555"/>
    </source>
</evidence>
<proteinExistence type="predicted"/>
<feature type="region of interest" description="Disordered" evidence="1">
    <location>
        <begin position="40"/>
        <end position="63"/>
    </location>
</feature>
<dbReference type="InParanoid" id="B7P3Y1"/>
<dbReference type="VEuPathDB" id="VectorBase:ISCW001459"/>
<gene>
    <name evidence="2" type="ORF">IscW_ISCW001459</name>
</gene>
<dbReference type="AlphaFoldDB" id="B7P3Y1"/>
<keyword evidence="4" id="KW-1185">Reference proteome</keyword>
<accession>B7P3Y1</accession>
<protein>
    <submittedName>
        <fullName evidence="2 3">Uncharacterized protein</fullName>
    </submittedName>
</protein>
<dbReference type="HOGENOM" id="CLU_2888233_0_0_1"/>
<name>B7P3Y1_IXOSC</name>